<sequence length="137" mass="14662">MGTGSTVAHALDRIGELLRYGVLRDVIGISTSEWVAGRAAAIEIPLVDLNTHPVVDLSIDSADEVDPALNLVKGLGWVSPPREDGGGSQPPLRCHRRQVQDRLPPWGQRPHRPRGGLPLRLGPHSPPPPSASMACRA</sequence>
<comment type="catalytic activity">
    <reaction evidence="1">
        <text>aldehydo-D-ribose 5-phosphate = D-ribulose 5-phosphate</text>
        <dbReference type="Rhea" id="RHEA:14657"/>
        <dbReference type="ChEBI" id="CHEBI:58121"/>
        <dbReference type="ChEBI" id="CHEBI:58273"/>
        <dbReference type="EC" id="5.3.1.6"/>
    </reaction>
</comment>
<dbReference type="GO" id="GO:0004751">
    <property type="term" value="F:ribose-5-phosphate isomerase activity"/>
    <property type="evidence" value="ECO:0007669"/>
    <property type="project" value="UniProtKB-EC"/>
</dbReference>
<name>A0AAQ3QQR0_9LILI</name>
<evidence type="ECO:0000256" key="5">
    <source>
        <dbReference type="ARBA" id="ARBA00023235"/>
    </source>
</evidence>
<gene>
    <name evidence="7" type="ORF">Cni_G28946</name>
</gene>
<evidence type="ECO:0000313" key="7">
    <source>
        <dbReference type="EMBL" id="WOL20144.1"/>
    </source>
</evidence>
<proteinExistence type="inferred from homology"/>
<evidence type="ECO:0000313" key="8">
    <source>
        <dbReference type="Proteomes" id="UP001327560"/>
    </source>
</evidence>
<organism evidence="7 8">
    <name type="scientific">Canna indica</name>
    <name type="common">Indian-shot</name>
    <dbReference type="NCBI Taxonomy" id="4628"/>
    <lineage>
        <taxon>Eukaryota</taxon>
        <taxon>Viridiplantae</taxon>
        <taxon>Streptophyta</taxon>
        <taxon>Embryophyta</taxon>
        <taxon>Tracheophyta</taxon>
        <taxon>Spermatophyta</taxon>
        <taxon>Magnoliopsida</taxon>
        <taxon>Liliopsida</taxon>
        <taxon>Zingiberales</taxon>
        <taxon>Cannaceae</taxon>
        <taxon>Canna</taxon>
    </lineage>
</organism>
<feature type="region of interest" description="Disordered" evidence="6">
    <location>
        <begin position="76"/>
        <end position="137"/>
    </location>
</feature>
<reference evidence="7 8" key="1">
    <citation type="submission" date="2023-10" db="EMBL/GenBank/DDBJ databases">
        <title>Chromosome-scale genome assembly provides insights into flower coloration mechanisms of Canna indica.</title>
        <authorList>
            <person name="Li C."/>
        </authorList>
    </citation>
    <scope>NUCLEOTIDE SEQUENCE [LARGE SCALE GENOMIC DNA]</scope>
    <source>
        <tissue evidence="7">Flower</tissue>
    </source>
</reference>
<protein>
    <recommendedName>
        <fullName evidence="4">ribose-5-phosphate isomerase</fullName>
        <ecNumber evidence="4">5.3.1.6</ecNumber>
    </recommendedName>
</protein>
<comment type="pathway">
    <text evidence="2">Carbohydrate degradation; pentose phosphate pathway; D-ribose 5-phosphate from D-ribulose 5-phosphate (non-oxidative stage): step 1/1.</text>
</comment>
<dbReference type="Proteomes" id="UP001327560">
    <property type="component" value="Chromosome 9"/>
</dbReference>
<evidence type="ECO:0000256" key="3">
    <source>
        <dbReference type="ARBA" id="ARBA00008088"/>
    </source>
</evidence>
<dbReference type="InterPro" id="IPR004788">
    <property type="entry name" value="Ribose5P_isomerase_type_A"/>
</dbReference>
<dbReference type="Pfam" id="PF06026">
    <property type="entry name" value="Rib_5-P_isom_A"/>
    <property type="match status" value="1"/>
</dbReference>
<dbReference type="InterPro" id="IPR050262">
    <property type="entry name" value="Ribose-5P_isomerase"/>
</dbReference>
<accession>A0AAQ3QQR0</accession>
<comment type="similarity">
    <text evidence="3">Belongs to the ribose 5-phosphate isomerase family.</text>
</comment>
<dbReference type="InterPro" id="IPR037171">
    <property type="entry name" value="NagB/RpiA_transferase-like"/>
</dbReference>
<evidence type="ECO:0000256" key="1">
    <source>
        <dbReference type="ARBA" id="ARBA00001713"/>
    </source>
</evidence>
<dbReference type="AlphaFoldDB" id="A0AAQ3QQR0"/>
<dbReference type="PANTHER" id="PTHR43748:SF2">
    <property type="entry name" value="RIBOSE-5-PHOSPHATE ISOMERASE 2-RELATED"/>
    <property type="match status" value="1"/>
</dbReference>
<dbReference type="Gene3D" id="3.40.50.1360">
    <property type="match status" value="1"/>
</dbReference>
<dbReference type="EMBL" id="CP136898">
    <property type="protein sequence ID" value="WOL20144.1"/>
    <property type="molecule type" value="Genomic_DNA"/>
</dbReference>
<dbReference type="SUPFAM" id="SSF100950">
    <property type="entry name" value="NagB/RpiA/CoA transferase-like"/>
    <property type="match status" value="1"/>
</dbReference>
<evidence type="ECO:0000256" key="6">
    <source>
        <dbReference type="SAM" id="MobiDB-lite"/>
    </source>
</evidence>
<dbReference type="PANTHER" id="PTHR43748">
    <property type="entry name" value="RIBOSE-5-PHOSPHATE ISOMERASE 3, CHLOROPLASTIC-RELATED"/>
    <property type="match status" value="1"/>
</dbReference>
<dbReference type="GO" id="GO:0009052">
    <property type="term" value="P:pentose-phosphate shunt, non-oxidative branch"/>
    <property type="evidence" value="ECO:0007669"/>
    <property type="project" value="InterPro"/>
</dbReference>
<evidence type="ECO:0000256" key="4">
    <source>
        <dbReference type="ARBA" id="ARBA00011959"/>
    </source>
</evidence>
<dbReference type="EC" id="5.3.1.6" evidence="4"/>
<keyword evidence="8" id="KW-1185">Reference proteome</keyword>
<keyword evidence="5 7" id="KW-0413">Isomerase</keyword>
<evidence type="ECO:0000256" key="2">
    <source>
        <dbReference type="ARBA" id="ARBA00004988"/>
    </source>
</evidence>